<organism evidence="2 3">
    <name type="scientific">Rhodocollybia butyracea</name>
    <dbReference type="NCBI Taxonomy" id="206335"/>
    <lineage>
        <taxon>Eukaryota</taxon>
        <taxon>Fungi</taxon>
        <taxon>Dikarya</taxon>
        <taxon>Basidiomycota</taxon>
        <taxon>Agaricomycotina</taxon>
        <taxon>Agaricomycetes</taxon>
        <taxon>Agaricomycetidae</taxon>
        <taxon>Agaricales</taxon>
        <taxon>Marasmiineae</taxon>
        <taxon>Omphalotaceae</taxon>
        <taxon>Rhodocollybia</taxon>
    </lineage>
</organism>
<keyword evidence="1" id="KW-0812">Transmembrane</keyword>
<feature type="non-terminal residue" evidence="2">
    <location>
        <position position="1"/>
    </location>
</feature>
<feature type="transmembrane region" description="Helical" evidence="1">
    <location>
        <begin position="78"/>
        <end position="101"/>
    </location>
</feature>
<sequence>MLVIGIYTCLMPISIFVMLQMGVQTSIRKFLLGMTIFMYSISSIHWILSVVNVIQTILQLGFLSSNPDKTPHFPVQLFSALMLINYILTDGVVVWRAWVLCNDSSARVLKITMGMLFC</sequence>
<dbReference type="OrthoDB" id="3259206at2759"/>
<proteinExistence type="predicted"/>
<dbReference type="EMBL" id="JADNRY010001477">
    <property type="protein sequence ID" value="KAF9016068.1"/>
    <property type="molecule type" value="Genomic_DNA"/>
</dbReference>
<keyword evidence="1" id="KW-1133">Transmembrane helix</keyword>
<keyword evidence="1" id="KW-0472">Membrane</keyword>
<accession>A0A9P5TW85</accession>
<evidence type="ECO:0000313" key="3">
    <source>
        <dbReference type="Proteomes" id="UP000772434"/>
    </source>
</evidence>
<evidence type="ECO:0000256" key="1">
    <source>
        <dbReference type="SAM" id="Phobius"/>
    </source>
</evidence>
<dbReference type="AlphaFoldDB" id="A0A9P5TW85"/>
<gene>
    <name evidence="2" type="ORF">BDP27DRAFT_1251751</name>
</gene>
<name>A0A9P5TW85_9AGAR</name>
<evidence type="ECO:0000313" key="2">
    <source>
        <dbReference type="EMBL" id="KAF9016068.1"/>
    </source>
</evidence>
<feature type="transmembrane region" description="Helical" evidence="1">
    <location>
        <begin position="30"/>
        <end position="58"/>
    </location>
</feature>
<dbReference type="Proteomes" id="UP000772434">
    <property type="component" value="Unassembled WGS sequence"/>
</dbReference>
<feature type="transmembrane region" description="Helical" evidence="1">
    <location>
        <begin position="6"/>
        <end position="23"/>
    </location>
</feature>
<reference evidence="2" key="1">
    <citation type="submission" date="2020-11" db="EMBL/GenBank/DDBJ databases">
        <authorList>
            <consortium name="DOE Joint Genome Institute"/>
            <person name="Ahrendt S."/>
            <person name="Riley R."/>
            <person name="Andreopoulos W."/>
            <person name="Labutti K."/>
            <person name="Pangilinan J."/>
            <person name="Ruiz-Duenas F.J."/>
            <person name="Barrasa J.M."/>
            <person name="Sanchez-Garcia M."/>
            <person name="Camarero S."/>
            <person name="Miyauchi S."/>
            <person name="Serrano A."/>
            <person name="Linde D."/>
            <person name="Babiker R."/>
            <person name="Drula E."/>
            <person name="Ayuso-Fernandez I."/>
            <person name="Pacheco R."/>
            <person name="Padilla G."/>
            <person name="Ferreira P."/>
            <person name="Barriuso J."/>
            <person name="Kellner H."/>
            <person name="Castanera R."/>
            <person name="Alfaro M."/>
            <person name="Ramirez L."/>
            <person name="Pisabarro A.G."/>
            <person name="Kuo A."/>
            <person name="Tritt A."/>
            <person name="Lipzen A."/>
            <person name="He G."/>
            <person name="Yan M."/>
            <person name="Ng V."/>
            <person name="Cullen D."/>
            <person name="Martin F."/>
            <person name="Rosso M.-N."/>
            <person name="Henrissat B."/>
            <person name="Hibbett D."/>
            <person name="Martinez A.T."/>
            <person name="Grigoriev I.V."/>
        </authorList>
    </citation>
    <scope>NUCLEOTIDE SEQUENCE</scope>
    <source>
        <strain evidence="2">AH 40177</strain>
    </source>
</reference>
<keyword evidence="3" id="KW-1185">Reference proteome</keyword>
<protein>
    <submittedName>
        <fullName evidence="2">Uncharacterized protein</fullName>
    </submittedName>
</protein>
<comment type="caution">
    <text evidence="2">The sequence shown here is derived from an EMBL/GenBank/DDBJ whole genome shotgun (WGS) entry which is preliminary data.</text>
</comment>